<sequence>MDTVSSVSLIREDVNTKIVDQQKFSKRCIVLSGIGKSHVLTKGSFEHDLFTDEDRYSLTWYVVPTKHLNFEAILGTNILEQISLKFTEDGVEFHKYE</sequence>
<organism evidence="2 3">
    <name type="scientific">Nephila pilipes</name>
    <name type="common">Giant wood spider</name>
    <name type="synonym">Nephila maculata</name>
    <dbReference type="NCBI Taxonomy" id="299642"/>
    <lineage>
        <taxon>Eukaryota</taxon>
        <taxon>Metazoa</taxon>
        <taxon>Ecdysozoa</taxon>
        <taxon>Arthropoda</taxon>
        <taxon>Chelicerata</taxon>
        <taxon>Arachnida</taxon>
        <taxon>Araneae</taxon>
        <taxon>Araneomorphae</taxon>
        <taxon>Entelegynae</taxon>
        <taxon>Araneoidea</taxon>
        <taxon>Nephilidae</taxon>
        <taxon>Nephila</taxon>
    </lineage>
</organism>
<accession>A0A8X6Q0L9</accession>
<evidence type="ECO:0000313" key="2">
    <source>
        <dbReference type="EMBL" id="GFT94684.1"/>
    </source>
</evidence>
<reference evidence="2" key="1">
    <citation type="submission" date="2020-08" db="EMBL/GenBank/DDBJ databases">
        <title>Multicomponent nature underlies the extraordinary mechanical properties of spider dragline silk.</title>
        <authorList>
            <person name="Kono N."/>
            <person name="Nakamura H."/>
            <person name="Mori M."/>
            <person name="Yoshida Y."/>
            <person name="Ohtoshi R."/>
            <person name="Malay A.D."/>
            <person name="Moran D.A.P."/>
            <person name="Tomita M."/>
            <person name="Numata K."/>
            <person name="Arakawa K."/>
        </authorList>
    </citation>
    <scope>NUCLEOTIDE SEQUENCE</scope>
</reference>
<comment type="caution">
    <text evidence="2">The sequence shown here is derived from an EMBL/GenBank/DDBJ whole genome shotgun (WGS) entry which is preliminary data.</text>
</comment>
<dbReference type="Proteomes" id="UP000887013">
    <property type="component" value="Unassembled WGS sequence"/>
</dbReference>
<dbReference type="AlphaFoldDB" id="A0A8X6Q0L9"/>
<dbReference type="EMBL" id="BMAW01117350">
    <property type="protein sequence ID" value="GFT74765.1"/>
    <property type="molecule type" value="Genomic_DNA"/>
</dbReference>
<evidence type="ECO:0000313" key="1">
    <source>
        <dbReference type="EMBL" id="GFT74765.1"/>
    </source>
</evidence>
<evidence type="ECO:0000313" key="3">
    <source>
        <dbReference type="Proteomes" id="UP000887013"/>
    </source>
</evidence>
<gene>
    <name evidence="2" type="primary">fs(1)h_5</name>
    <name evidence="1" type="ORF">NPIL_623961</name>
    <name evidence="2" type="ORF">NPIL_673021</name>
</gene>
<name>A0A8X6Q0L9_NEPPI</name>
<dbReference type="OrthoDB" id="8065943at2759"/>
<keyword evidence="3" id="KW-1185">Reference proteome</keyword>
<proteinExistence type="predicted"/>
<dbReference type="EMBL" id="BMAW01075032">
    <property type="protein sequence ID" value="GFT94684.1"/>
    <property type="molecule type" value="Genomic_DNA"/>
</dbReference>
<protein>
    <submittedName>
        <fullName evidence="2">Homeotic protein female sterile</fullName>
    </submittedName>
</protein>